<evidence type="ECO:0000313" key="1">
    <source>
        <dbReference type="EMBL" id="PGU05794.1"/>
    </source>
</evidence>
<comment type="caution">
    <text evidence="1">The sequence shown here is derived from an EMBL/GenBank/DDBJ whole genome shotgun (WGS) entry which is preliminary data.</text>
</comment>
<organism evidence="1 2">
    <name type="scientific">Bacillus cereus</name>
    <dbReference type="NCBI Taxonomy" id="1396"/>
    <lineage>
        <taxon>Bacteria</taxon>
        <taxon>Bacillati</taxon>
        <taxon>Bacillota</taxon>
        <taxon>Bacilli</taxon>
        <taxon>Bacillales</taxon>
        <taxon>Bacillaceae</taxon>
        <taxon>Bacillus</taxon>
        <taxon>Bacillus cereus group</taxon>
    </lineage>
</organism>
<protein>
    <submittedName>
        <fullName evidence="1">Uncharacterized protein</fullName>
    </submittedName>
</protein>
<reference evidence="1 2" key="1">
    <citation type="submission" date="2017-09" db="EMBL/GenBank/DDBJ databases">
        <title>Large-scale bioinformatics analysis of Bacillus genomes uncovers conserved roles of natural products in bacterial physiology.</title>
        <authorList>
            <consortium name="Agbiome Team Llc"/>
            <person name="Bleich R.M."/>
            <person name="Grubbs K.J."/>
            <person name="Santa Maria K.C."/>
            <person name="Allen S.E."/>
            <person name="Farag S."/>
            <person name="Shank E.A."/>
            <person name="Bowers A."/>
        </authorList>
    </citation>
    <scope>NUCLEOTIDE SEQUENCE [LARGE SCALE GENOMIC DNA]</scope>
    <source>
        <strain evidence="1 2">AFS040105</strain>
    </source>
</reference>
<gene>
    <name evidence="1" type="ORF">COD19_06145</name>
</gene>
<evidence type="ECO:0000313" key="2">
    <source>
        <dbReference type="Proteomes" id="UP000225766"/>
    </source>
</evidence>
<dbReference type="EMBL" id="NUMG01000004">
    <property type="protein sequence ID" value="PGU05794.1"/>
    <property type="molecule type" value="Genomic_DNA"/>
</dbReference>
<accession>A0A2C1M5U3</accession>
<dbReference type="InterPro" id="IPR024563">
    <property type="entry name" value="YqhR"/>
</dbReference>
<name>A0A2C1M5U3_BACCE</name>
<dbReference type="Proteomes" id="UP000225766">
    <property type="component" value="Unassembled WGS sequence"/>
</dbReference>
<dbReference type="Pfam" id="PF11085">
    <property type="entry name" value="YqhR"/>
    <property type="match status" value="1"/>
</dbReference>
<proteinExistence type="predicted"/>
<sequence length="168" mass="18620">MSGGVDVNQEQLGTRNFVQIGLFGGIFWGGIWYFLHIFSFTEAGPNYFLLPFALGGWKEGAWGNVSGIVCMGLLSILIAFLYKICFAKFEGILPGMIYGLFWWALLFFGMGLLAPAIKSALNLPKETIVTTMCIFILYGVFIAYSVSYAVNSNKAEQEGEEKTNYSNK</sequence>
<dbReference type="AlphaFoldDB" id="A0A2C1M5U3"/>